<feature type="domain" description="Glycoside hydrolase family 3 N-terminal" evidence="6">
    <location>
        <begin position="15"/>
        <end position="332"/>
    </location>
</feature>
<keyword evidence="5" id="KW-0326">Glycosidase</keyword>
<dbReference type="EC" id="3.2.1.52" evidence="3"/>
<dbReference type="EMBL" id="SMGK01000007">
    <property type="protein sequence ID" value="TCK70167.1"/>
    <property type="molecule type" value="Genomic_DNA"/>
</dbReference>
<evidence type="ECO:0000256" key="3">
    <source>
        <dbReference type="ARBA" id="ARBA00012663"/>
    </source>
</evidence>
<keyword evidence="4" id="KW-0378">Hydrolase</keyword>
<dbReference type="GO" id="GO:0009254">
    <property type="term" value="P:peptidoglycan turnover"/>
    <property type="evidence" value="ECO:0007669"/>
    <property type="project" value="TreeGrafter"/>
</dbReference>
<keyword evidence="8" id="KW-1185">Reference proteome</keyword>
<comment type="caution">
    <text evidence="7">The sequence shown here is derived from an EMBL/GenBank/DDBJ whole genome shotgun (WGS) entry which is preliminary data.</text>
</comment>
<dbReference type="PANTHER" id="PTHR30480">
    <property type="entry name" value="BETA-HEXOSAMINIDASE-RELATED"/>
    <property type="match status" value="1"/>
</dbReference>
<name>A0A4R1KZQ0_9BACT</name>
<evidence type="ECO:0000256" key="2">
    <source>
        <dbReference type="ARBA" id="ARBA00005336"/>
    </source>
</evidence>
<reference evidence="7 8" key="1">
    <citation type="submission" date="2019-03" db="EMBL/GenBank/DDBJ databases">
        <title>Genomic Encyclopedia of Type Strains, Phase IV (KMG-IV): sequencing the most valuable type-strain genomes for metagenomic binning, comparative biology and taxonomic classification.</title>
        <authorList>
            <person name="Goeker M."/>
        </authorList>
    </citation>
    <scope>NUCLEOTIDE SEQUENCE [LARGE SCALE GENOMIC DNA]</scope>
    <source>
        <strain evidence="7 8">DSM 103428</strain>
    </source>
</reference>
<evidence type="ECO:0000313" key="8">
    <source>
        <dbReference type="Proteomes" id="UP000295210"/>
    </source>
</evidence>
<dbReference type="Gene3D" id="3.20.20.300">
    <property type="entry name" value="Glycoside hydrolase, family 3, N-terminal domain"/>
    <property type="match status" value="1"/>
</dbReference>
<dbReference type="InterPro" id="IPR050226">
    <property type="entry name" value="NagZ_Beta-hexosaminidase"/>
</dbReference>
<dbReference type="Proteomes" id="UP000295210">
    <property type="component" value="Unassembled WGS sequence"/>
</dbReference>
<dbReference type="GO" id="GO:0005975">
    <property type="term" value="P:carbohydrate metabolic process"/>
    <property type="evidence" value="ECO:0007669"/>
    <property type="project" value="InterPro"/>
</dbReference>
<dbReference type="InterPro" id="IPR017853">
    <property type="entry name" value="GH"/>
</dbReference>
<proteinExistence type="inferred from homology"/>
<dbReference type="OrthoDB" id="9805821at2"/>
<gene>
    <name evidence="7" type="ORF">C7378_3322</name>
</gene>
<comment type="catalytic activity">
    <reaction evidence="1">
        <text>Hydrolysis of terminal non-reducing N-acetyl-D-hexosamine residues in N-acetyl-beta-D-hexosaminides.</text>
        <dbReference type="EC" id="3.2.1.52"/>
    </reaction>
</comment>
<sequence length="370" mass="40324">MRSGNRGAAMADRATLRKDVGQLLVVGLESLALTGSERAWLRLLQPAGVILFRRNIEAASQTVDLLRQATEAAGAPLLRCVDLEGGLVDRFRDLIAPMPSAASVAATGKAALYRKHGALIGRSTRRLGLNITFAPVIDLALPVSKDVMRTRVVSDNPAEVVRYARSFLAGLQGERVLGCLKHFPGLGGGTLDSHHATPVIERTAKELYEADLLPYRELAPAAPMVMVSHASYPQASRDPNPASISRYWITDMLRKRIGYRGLIISDDMEMGGILTQTSIEDASIAAIAAGTDLIEICKDPALVLAAYEALLTRAEKSSAFRRRVETAARKVRSHKQRLLDRRPLRTPSTAEIENLRRETLAFRATVEKSS</sequence>
<accession>A0A4R1KZQ0</accession>
<evidence type="ECO:0000256" key="4">
    <source>
        <dbReference type="ARBA" id="ARBA00022801"/>
    </source>
</evidence>
<dbReference type="RefSeq" id="WP_131999109.1">
    <property type="nucleotide sequence ID" value="NZ_SMGK01000007.1"/>
</dbReference>
<evidence type="ECO:0000256" key="1">
    <source>
        <dbReference type="ARBA" id="ARBA00001231"/>
    </source>
</evidence>
<protein>
    <recommendedName>
        <fullName evidence="3">beta-N-acetylhexosaminidase</fullName>
        <ecNumber evidence="3">3.2.1.52</ecNumber>
    </recommendedName>
</protein>
<organism evidence="7 8">
    <name type="scientific">Acidipila rosea</name>
    <dbReference type="NCBI Taxonomy" id="768535"/>
    <lineage>
        <taxon>Bacteria</taxon>
        <taxon>Pseudomonadati</taxon>
        <taxon>Acidobacteriota</taxon>
        <taxon>Terriglobia</taxon>
        <taxon>Terriglobales</taxon>
        <taxon>Acidobacteriaceae</taxon>
        <taxon>Acidipila</taxon>
    </lineage>
</organism>
<dbReference type="PANTHER" id="PTHR30480:SF13">
    <property type="entry name" value="BETA-HEXOSAMINIDASE"/>
    <property type="match status" value="1"/>
</dbReference>
<dbReference type="NCBIfam" id="NF003740">
    <property type="entry name" value="PRK05337.1"/>
    <property type="match status" value="1"/>
</dbReference>
<evidence type="ECO:0000256" key="5">
    <source>
        <dbReference type="ARBA" id="ARBA00023295"/>
    </source>
</evidence>
<dbReference type="AlphaFoldDB" id="A0A4R1KZQ0"/>
<comment type="similarity">
    <text evidence="2">Belongs to the glycosyl hydrolase 3 family.</text>
</comment>
<evidence type="ECO:0000259" key="6">
    <source>
        <dbReference type="Pfam" id="PF00933"/>
    </source>
</evidence>
<dbReference type="SUPFAM" id="SSF51445">
    <property type="entry name" value="(Trans)glycosidases"/>
    <property type="match status" value="1"/>
</dbReference>
<evidence type="ECO:0000313" key="7">
    <source>
        <dbReference type="EMBL" id="TCK70167.1"/>
    </source>
</evidence>
<dbReference type="InterPro" id="IPR001764">
    <property type="entry name" value="Glyco_hydro_3_N"/>
</dbReference>
<dbReference type="Pfam" id="PF00933">
    <property type="entry name" value="Glyco_hydro_3"/>
    <property type="match status" value="1"/>
</dbReference>
<dbReference type="InterPro" id="IPR036962">
    <property type="entry name" value="Glyco_hydro_3_N_sf"/>
</dbReference>
<dbReference type="GO" id="GO:0004563">
    <property type="term" value="F:beta-N-acetylhexosaminidase activity"/>
    <property type="evidence" value="ECO:0007669"/>
    <property type="project" value="UniProtKB-EC"/>
</dbReference>